<dbReference type="EMBL" id="JAVYJV010000005">
    <property type="protein sequence ID" value="KAK4371253.1"/>
    <property type="molecule type" value="Genomic_DNA"/>
</dbReference>
<proteinExistence type="predicted"/>
<comment type="caution">
    <text evidence="1">The sequence shown here is derived from an EMBL/GenBank/DDBJ whole genome shotgun (WGS) entry which is preliminary data.</text>
</comment>
<sequence length="160" mass="18428">MDWKLDDFQEVVRQTWAKHWVTSNVFHANLIKRPKVAIVCLASVVDKAREQESCENKNLKNLILQDEEDKIISHVMSWFTGENVEDDESEDTKDVIKEIKMRMTRVKRSDTKQATHISYADAQNLNVRPYGHCHSKSGNYELLSSGRAGASLHIHQNSSF</sequence>
<dbReference type="AlphaFoldDB" id="A0AAE1SKV7"/>
<reference evidence="1" key="1">
    <citation type="submission" date="2023-12" db="EMBL/GenBank/DDBJ databases">
        <title>Genome assembly of Anisodus tanguticus.</title>
        <authorList>
            <person name="Wang Y.-J."/>
        </authorList>
    </citation>
    <scope>NUCLEOTIDE SEQUENCE</scope>
    <source>
        <strain evidence="1">KB-2021</strain>
        <tissue evidence="1">Leaf</tissue>
    </source>
</reference>
<dbReference type="Proteomes" id="UP001291623">
    <property type="component" value="Unassembled WGS sequence"/>
</dbReference>
<accession>A0AAE1SKV7</accession>
<evidence type="ECO:0000313" key="2">
    <source>
        <dbReference type="Proteomes" id="UP001291623"/>
    </source>
</evidence>
<gene>
    <name evidence="1" type="ORF">RND71_010728</name>
</gene>
<name>A0AAE1SKV7_9SOLA</name>
<keyword evidence="2" id="KW-1185">Reference proteome</keyword>
<organism evidence="1 2">
    <name type="scientific">Anisodus tanguticus</name>
    <dbReference type="NCBI Taxonomy" id="243964"/>
    <lineage>
        <taxon>Eukaryota</taxon>
        <taxon>Viridiplantae</taxon>
        <taxon>Streptophyta</taxon>
        <taxon>Embryophyta</taxon>
        <taxon>Tracheophyta</taxon>
        <taxon>Spermatophyta</taxon>
        <taxon>Magnoliopsida</taxon>
        <taxon>eudicotyledons</taxon>
        <taxon>Gunneridae</taxon>
        <taxon>Pentapetalae</taxon>
        <taxon>asterids</taxon>
        <taxon>lamiids</taxon>
        <taxon>Solanales</taxon>
        <taxon>Solanaceae</taxon>
        <taxon>Solanoideae</taxon>
        <taxon>Hyoscyameae</taxon>
        <taxon>Anisodus</taxon>
    </lineage>
</organism>
<evidence type="ECO:0000313" key="1">
    <source>
        <dbReference type="EMBL" id="KAK4371253.1"/>
    </source>
</evidence>
<protein>
    <submittedName>
        <fullName evidence="1">Uncharacterized protein</fullName>
    </submittedName>
</protein>